<dbReference type="GO" id="GO:0005506">
    <property type="term" value="F:iron ion binding"/>
    <property type="evidence" value="ECO:0007669"/>
    <property type="project" value="UniProtKB-UniRule"/>
</dbReference>
<dbReference type="InterPro" id="IPR003347">
    <property type="entry name" value="JmjC_dom"/>
</dbReference>
<evidence type="ECO:0000313" key="7">
    <source>
        <dbReference type="Proteomes" id="UP001180020"/>
    </source>
</evidence>
<reference evidence="6" key="1">
    <citation type="journal article" date="2023" name="Nat. Commun.">
        <title>Diploid and tetraploid genomes of Acorus and the evolution of monocots.</title>
        <authorList>
            <person name="Ma L."/>
            <person name="Liu K.W."/>
            <person name="Li Z."/>
            <person name="Hsiao Y.Y."/>
            <person name="Qi Y."/>
            <person name="Fu T."/>
            <person name="Tang G.D."/>
            <person name="Zhang D."/>
            <person name="Sun W.H."/>
            <person name="Liu D.K."/>
            <person name="Li Y."/>
            <person name="Chen G.Z."/>
            <person name="Liu X.D."/>
            <person name="Liao X.Y."/>
            <person name="Jiang Y.T."/>
            <person name="Yu X."/>
            <person name="Hao Y."/>
            <person name="Huang J."/>
            <person name="Zhao X.W."/>
            <person name="Ke S."/>
            <person name="Chen Y.Y."/>
            <person name="Wu W.L."/>
            <person name="Hsu J.L."/>
            <person name="Lin Y.F."/>
            <person name="Huang M.D."/>
            <person name="Li C.Y."/>
            <person name="Huang L."/>
            <person name="Wang Z.W."/>
            <person name="Zhao X."/>
            <person name="Zhong W.Y."/>
            <person name="Peng D.H."/>
            <person name="Ahmad S."/>
            <person name="Lan S."/>
            <person name="Zhang J.S."/>
            <person name="Tsai W.C."/>
            <person name="Van de Peer Y."/>
            <person name="Liu Z.J."/>
        </authorList>
    </citation>
    <scope>NUCLEOTIDE SEQUENCE</scope>
    <source>
        <strain evidence="6">CP</strain>
    </source>
</reference>
<dbReference type="PANTHER" id="PTHR13096">
    <property type="entry name" value="MINA53 MYC INDUCED NUCLEAR ANTIGEN"/>
    <property type="match status" value="1"/>
</dbReference>
<keyword evidence="3" id="KW-0804">Transcription</keyword>
<accession>A0AAV9FHE4</accession>
<keyword evidence="3" id="KW-0560">Oxidoreductase</keyword>
<feature type="domain" description="JmjC" evidence="5">
    <location>
        <begin position="431"/>
        <end position="591"/>
    </location>
</feature>
<dbReference type="Pfam" id="PF08007">
    <property type="entry name" value="JmjC_2"/>
    <property type="match status" value="1"/>
</dbReference>
<dbReference type="Gene3D" id="1.25.10.10">
    <property type="entry name" value="Leucine-rich Repeat Variant"/>
    <property type="match status" value="1"/>
</dbReference>
<dbReference type="GO" id="GO:0051864">
    <property type="term" value="F:histone H3K36 demethylase activity"/>
    <property type="evidence" value="ECO:0007669"/>
    <property type="project" value="TreeGrafter"/>
</dbReference>
<protein>
    <recommendedName>
        <fullName evidence="3">Bifunctional lysine-specific demethylase and histidyl-hydroxylase</fullName>
        <ecNumber evidence="3">1.14.11.-</ecNumber>
    </recommendedName>
</protein>
<dbReference type="Gene3D" id="2.60.120.650">
    <property type="entry name" value="Cupin"/>
    <property type="match status" value="1"/>
</dbReference>
<comment type="similarity">
    <text evidence="3">Belongs to the ROX family.</text>
</comment>
<evidence type="ECO:0000313" key="6">
    <source>
        <dbReference type="EMBL" id="KAK1324210.1"/>
    </source>
</evidence>
<comment type="caution">
    <text evidence="6">The sequence shown here is derived from an EMBL/GenBank/DDBJ whole genome shotgun (WGS) entry which is preliminary data.</text>
</comment>
<dbReference type="SUPFAM" id="SSF51197">
    <property type="entry name" value="Clavaminate synthase-like"/>
    <property type="match status" value="1"/>
</dbReference>
<dbReference type="EC" id="1.14.11.-" evidence="3"/>
<evidence type="ECO:0000259" key="5">
    <source>
        <dbReference type="PROSITE" id="PS51184"/>
    </source>
</evidence>
<dbReference type="InterPro" id="IPR011989">
    <property type="entry name" value="ARM-like"/>
</dbReference>
<dbReference type="CDD" id="cd02208">
    <property type="entry name" value="cupin_RmlC-like"/>
    <property type="match status" value="1"/>
</dbReference>
<dbReference type="PROSITE" id="PS51184">
    <property type="entry name" value="JMJC"/>
    <property type="match status" value="1"/>
</dbReference>
<evidence type="ECO:0000256" key="3">
    <source>
        <dbReference type="RuleBase" id="RU366061"/>
    </source>
</evidence>
<dbReference type="GO" id="GO:0032453">
    <property type="term" value="F:histone H3K4 demethylase activity"/>
    <property type="evidence" value="ECO:0007669"/>
    <property type="project" value="TreeGrafter"/>
</dbReference>
<dbReference type="Proteomes" id="UP001180020">
    <property type="component" value="Unassembled WGS sequence"/>
</dbReference>
<gene>
    <name evidence="6" type="ORF">QJS10_CPA02g01532</name>
</gene>
<sequence>MEEDHQTKRRKKKTIDSPPFDVDVHSQNPRSIKTLLKTHLALIKSTQTAIETLPEGLLSRLPFFLRSECPKIAALSAEIVGSLALSSFEANTMIASDKGIVEGLVEALKSRERRVVKAGCDAVLDLSTASIGRERLRDASAVEALFSIESCDNRRDSRKNTTSPMRSNAVDSTEKGISDSRIGFVKDDVLSNVVLHTAVILINTCDEVFLRKIPGELSLNFLHLLKESRGRMHSWPTPWKCHQKQSSTFSNMRANDLAETIFRLSMNQDPHAICAVDVARRSIFGSTELEFEDFIINHWEESPILLTKVSKNLEGDNIIFSLLADVFKSSTIGALLNSILRGLVSCPPINSDEIDILNFLKKVRDELGSPMLYEQDIRILKTVRSTSMSTHGPLKTEVHYPMKSMNSSNMERPEFTGIDLVRQCKKAYHEGYTVALRGVEFRWEEVAMITDRLAMLFGQPSVGANLYLTPARSQGLDRHFDDHCVFVCQLIGQKQWTVLPRGAGFLPRLYEPTCNLHCSESDGNIAEGKHFLLGEGDILYIPRGYPHEAHTLNNMDKSSIDETTELSLHLTLGIEVEPPFEWEGFAHIALHSWNLMLRRVTFNHLDSASQILSGDIVNLLHVAIRLIGNRDPVFRKACLVAASSSLPSQSEGDNHIRAHALNQRTIFAHMINQIDAHSSFLEAFGTVKVAVYEKNDHSLQWMGWLRHLPQEEERIDFNDPLRFFEDLVLSYEGHINEACSAFMHVKSSFCRDVRFEDTRSSFERLLEKYRKTRKQFMKDSKLIQATKEHSSASDHFCLHQVLNDFEEYQIA</sequence>
<proteinExistence type="inferred from homology"/>
<dbReference type="PANTHER" id="PTHR13096:SF9">
    <property type="entry name" value="BIFUNCTIONAL LYSINE-SPECIFIC DEMETHYLASE AND HISTIDYL-HYDROXYLASE"/>
    <property type="match status" value="1"/>
</dbReference>
<keyword evidence="3" id="KW-0805">Transcription regulation</keyword>
<keyword evidence="3" id="KW-0539">Nucleus</keyword>
<evidence type="ECO:0000256" key="4">
    <source>
        <dbReference type="SAM" id="MobiDB-lite"/>
    </source>
</evidence>
<comment type="cofactor">
    <cofactor evidence="3">
        <name>Fe(2+)</name>
        <dbReference type="ChEBI" id="CHEBI:29033"/>
    </cofactor>
    <text evidence="3">Binds 1 Fe(2+) ion per subunit.</text>
</comment>
<evidence type="ECO:0000256" key="2">
    <source>
        <dbReference type="ARBA" id="ARBA00023004"/>
    </source>
</evidence>
<keyword evidence="3" id="KW-0223">Dioxygenase</keyword>
<dbReference type="InterPro" id="IPR016024">
    <property type="entry name" value="ARM-type_fold"/>
</dbReference>
<organism evidence="6 7">
    <name type="scientific">Acorus calamus</name>
    <name type="common">Sweet flag</name>
    <dbReference type="NCBI Taxonomy" id="4465"/>
    <lineage>
        <taxon>Eukaryota</taxon>
        <taxon>Viridiplantae</taxon>
        <taxon>Streptophyta</taxon>
        <taxon>Embryophyta</taxon>
        <taxon>Tracheophyta</taxon>
        <taxon>Spermatophyta</taxon>
        <taxon>Magnoliopsida</taxon>
        <taxon>Liliopsida</taxon>
        <taxon>Acoraceae</taxon>
        <taxon>Acorus</taxon>
    </lineage>
</organism>
<dbReference type="AlphaFoldDB" id="A0AAV9FHE4"/>
<name>A0AAV9FHE4_ACOCL</name>
<dbReference type="SUPFAM" id="SSF48371">
    <property type="entry name" value="ARM repeat"/>
    <property type="match status" value="1"/>
</dbReference>
<feature type="region of interest" description="Disordered" evidence="4">
    <location>
        <begin position="1"/>
        <end position="23"/>
    </location>
</feature>
<keyword evidence="1 3" id="KW-0479">Metal-binding</keyword>
<keyword evidence="2 3" id="KW-0408">Iron</keyword>
<comment type="subcellular location">
    <subcellularLocation>
        <location evidence="3">Nucleus</location>
    </subcellularLocation>
</comment>
<reference evidence="6" key="2">
    <citation type="submission" date="2023-06" db="EMBL/GenBank/DDBJ databases">
        <authorList>
            <person name="Ma L."/>
            <person name="Liu K.-W."/>
            <person name="Li Z."/>
            <person name="Hsiao Y.-Y."/>
            <person name="Qi Y."/>
            <person name="Fu T."/>
            <person name="Tang G."/>
            <person name="Zhang D."/>
            <person name="Sun W.-H."/>
            <person name="Liu D.-K."/>
            <person name="Li Y."/>
            <person name="Chen G.-Z."/>
            <person name="Liu X.-D."/>
            <person name="Liao X.-Y."/>
            <person name="Jiang Y.-T."/>
            <person name="Yu X."/>
            <person name="Hao Y."/>
            <person name="Huang J."/>
            <person name="Zhao X.-W."/>
            <person name="Ke S."/>
            <person name="Chen Y.-Y."/>
            <person name="Wu W.-L."/>
            <person name="Hsu J.-L."/>
            <person name="Lin Y.-F."/>
            <person name="Huang M.-D."/>
            <person name="Li C.-Y."/>
            <person name="Huang L."/>
            <person name="Wang Z.-W."/>
            <person name="Zhao X."/>
            <person name="Zhong W.-Y."/>
            <person name="Peng D.-H."/>
            <person name="Ahmad S."/>
            <person name="Lan S."/>
            <person name="Zhang J.-S."/>
            <person name="Tsai W.-C."/>
            <person name="Van De Peer Y."/>
            <person name="Liu Z.-J."/>
        </authorList>
    </citation>
    <scope>NUCLEOTIDE SEQUENCE</scope>
    <source>
        <strain evidence="6">CP</strain>
        <tissue evidence="6">Leaves</tissue>
    </source>
</reference>
<dbReference type="EMBL" id="JAUJYO010000002">
    <property type="protein sequence ID" value="KAK1324210.1"/>
    <property type="molecule type" value="Genomic_DNA"/>
</dbReference>
<evidence type="ECO:0000256" key="1">
    <source>
        <dbReference type="ARBA" id="ARBA00022723"/>
    </source>
</evidence>
<dbReference type="InterPro" id="IPR039994">
    <property type="entry name" value="NO66-like"/>
</dbReference>
<dbReference type="GO" id="GO:0005730">
    <property type="term" value="C:nucleolus"/>
    <property type="evidence" value="ECO:0007669"/>
    <property type="project" value="TreeGrafter"/>
</dbReference>
<keyword evidence="7" id="KW-1185">Reference proteome</keyword>
<comment type="function">
    <text evidence="3">Oxygenase that can act as both a histone lysine demethylase and a ribosomal histidine hydroxylase.</text>
</comment>